<reference evidence="2 3" key="1">
    <citation type="submission" date="2023-09" db="EMBL/GenBank/DDBJ databases">
        <authorList>
            <person name="Rey-Velasco X."/>
        </authorList>
    </citation>
    <scope>NUCLEOTIDE SEQUENCE [LARGE SCALE GENOMIC DNA]</scope>
    <source>
        <strain evidence="2 3">F390</strain>
    </source>
</reference>
<dbReference type="Proteomes" id="UP001259803">
    <property type="component" value="Unassembled WGS sequence"/>
</dbReference>
<keyword evidence="3" id="KW-1185">Reference proteome</keyword>
<proteinExistence type="predicted"/>
<dbReference type="RefSeq" id="WP_311339335.1">
    <property type="nucleotide sequence ID" value="NZ_JAVRHS010000001.1"/>
</dbReference>
<comment type="caution">
    <text evidence="2">The sequence shown here is derived from an EMBL/GenBank/DDBJ whole genome shotgun (WGS) entry which is preliminary data.</text>
</comment>
<evidence type="ECO:0000256" key="1">
    <source>
        <dbReference type="SAM" id="MobiDB-lite"/>
    </source>
</evidence>
<feature type="compositionally biased region" description="Basic and acidic residues" evidence="1">
    <location>
        <begin position="33"/>
        <end position="57"/>
    </location>
</feature>
<dbReference type="EMBL" id="JAVRHS010000001">
    <property type="protein sequence ID" value="MDT0574771.1"/>
    <property type="molecule type" value="Genomic_DNA"/>
</dbReference>
<protein>
    <recommendedName>
        <fullName evidence="4">DUF3606 domain-containing protein</fullName>
    </recommendedName>
</protein>
<evidence type="ECO:0008006" key="4">
    <source>
        <dbReference type="Google" id="ProtNLM"/>
    </source>
</evidence>
<gene>
    <name evidence="2" type="ORF">RM533_01075</name>
</gene>
<feature type="compositionally biased region" description="Basic and acidic residues" evidence="1">
    <location>
        <begin position="1"/>
        <end position="11"/>
    </location>
</feature>
<feature type="region of interest" description="Disordered" evidence="1">
    <location>
        <begin position="1"/>
        <end position="81"/>
    </location>
</feature>
<organism evidence="2 3">
    <name type="scientific">Croceicoccus esteveae</name>
    <dbReference type="NCBI Taxonomy" id="3075597"/>
    <lineage>
        <taxon>Bacteria</taxon>
        <taxon>Pseudomonadati</taxon>
        <taxon>Pseudomonadota</taxon>
        <taxon>Alphaproteobacteria</taxon>
        <taxon>Sphingomonadales</taxon>
        <taxon>Erythrobacteraceae</taxon>
        <taxon>Croceicoccus</taxon>
    </lineage>
</organism>
<evidence type="ECO:0000313" key="2">
    <source>
        <dbReference type="EMBL" id="MDT0574771.1"/>
    </source>
</evidence>
<sequence length="81" mass="8844">MPERQSRHPDNDIIDAAAEQSTPSQQGSAGGNLERKVGKRAEEHNFAAENEVERVLGHDQPAQDAKKGPKTLAKIQADRES</sequence>
<evidence type="ECO:0000313" key="3">
    <source>
        <dbReference type="Proteomes" id="UP001259803"/>
    </source>
</evidence>
<accession>A0ABU2ZEI5</accession>
<name>A0ABU2ZEI5_9SPHN</name>